<dbReference type="EMBL" id="CP135990">
    <property type="protein sequence ID" value="WPA92447.1"/>
    <property type="molecule type" value="Genomic_DNA"/>
</dbReference>
<gene>
    <name evidence="2" type="ORF">QS795_001315</name>
</gene>
<accession>A0ABZ0N3V5</accession>
<name>A0ABZ0N3V5_9GAMM</name>
<feature type="domain" description="Endonuclease GajA/Old nuclease/RecF-like AAA" evidence="1">
    <location>
        <begin position="1"/>
        <end position="46"/>
    </location>
</feature>
<dbReference type="SUPFAM" id="SSF52540">
    <property type="entry name" value="P-loop containing nucleoside triphosphate hydrolases"/>
    <property type="match status" value="1"/>
</dbReference>
<dbReference type="PANTHER" id="PTHR32182">
    <property type="entry name" value="DNA REPLICATION AND REPAIR PROTEIN RECF"/>
    <property type="match status" value="1"/>
</dbReference>
<dbReference type="Pfam" id="PF13175">
    <property type="entry name" value="AAA_15"/>
    <property type="match status" value="1"/>
</dbReference>
<evidence type="ECO:0000313" key="2">
    <source>
        <dbReference type="EMBL" id="WPA92447.1"/>
    </source>
</evidence>
<dbReference type="PANTHER" id="PTHR32182:SF25">
    <property type="entry name" value="SLR1056 PROTEIN"/>
    <property type="match status" value="1"/>
</dbReference>
<dbReference type="RefSeq" id="WP_318626751.1">
    <property type="nucleotide sequence ID" value="NZ_CP135990.1"/>
</dbReference>
<proteinExistence type="predicted"/>
<dbReference type="Gene3D" id="3.40.50.300">
    <property type="entry name" value="P-loop containing nucleotide triphosphate hydrolases"/>
    <property type="match status" value="1"/>
</dbReference>
<dbReference type="Proteomes" id="UP001302443">
    <property type="component" value="Chromosome"/>
</dbReference>
<sequence length="47" mass="5224">MKINEILLKNFKRFTDLKVKNIPNSAKLVVLVGPNGSGKTSLFEAIH</sequence>
<keyword evidence="3" id="KW-1185">Reference proteome</keyword>
<evidence type="ECO:0000313" key="3">
    <source>
        <dbReference type="Proteomes" id="UP001302443"/>
    </source>
</evidence>
<dbReference type="InterPro" id="IPR027417">
    <property type="entry name" value="P-loop_NTPase"/>
</dbReference>
<protein>
    <submittedName>
        <fullName evidence="2">AAA family ATPase</fullName>
    </submittedName>
</protein>
<reference evidence="2 3" key="1">
    <citation type="submission" date="2023-09" db="EMBL/GenBank/DDBJ databases">
        <title>Genomic Revisitation and Reclassification of the Genus Providencia.</title>
        <authorList>
            <person name="Dong X."/>
        </authorList>
    </citation>
    <scope>NUCLEOTIDE SEQUENCE [LARGE SCALE GENOMIC DNA]</scope>
    <source>
        <strain evidence="2 3">D4759</strain>
    </source>
</reference>
<evidence type="ECO:0000259" key="1">
    <source>
        <dbReference type="Pfam" id="PF13175"/>
    </source>
</evidence>
<organism evidence="2 3">
    <name type="scientific">Providencia zhijiangensis</name>
    <dbReference type="NCBI Taxonomy" id="3053982"/>
    <lineage>
        <taxon>Bacteria</taxon>
        <taxon>Pseudomonadati</taxon>
        <taxon>Pseudomonadota</taxon>
        <taxon>Gammaproteobacteria</taxon>
        <taxon>Enterobacterales</taxon>
        <taxon>Morganellaceae</taxon>
        <taxon>Providencia</taxon>
    </lineage>
</organism>
<dbReference type="InterPro" id="IPR041685">
    <property type="entry name" value="AAA_GajA/Old/RecF-like"/>
</dbReference>